<dbReference type="PANTHER" id="PTHR45011">
    <property type="entry name" value="DAP3-BINDING CELL DEATH ENHANCER 1"/>
    <property type="match status" value="1"/>
</dbReference>
<accession>A0ABQ0MZY9</accession>
<evidence type="ECO:0000256" key="1">
    <source>
        <dbReference type="SAM" id="SignalP"/>
    </source>
</evidence>
<protein>
    <submittedName>
        <fullName evidence="2">Sel1 domain-containing protein</fullName>
    </submittedName>
</protein>
<evidence type="ECO:0000313" key="2">
    <source>
        <dbReference type="EMBL" id="GAW97930.1"/>
    </source>
</evidence>
<dbReference type="EMBL" id="BDQM01000059">
    <property type="protein sequence ID" value="GAW97930.1"/>
    <property type="molecule type" value="Genomic_DNA"/>
</dbReference>
<sequence>MFPKASAMLKIHFSVKKILSAMILLASFSTFSQGNDLEQGIYEFNRGKFQAAISQFRPLVNEGYAPAQYQMALIYQFGYSVPKDGMKALELFQLAAAQNYPDAQFELALLYSEGKLVKKDLKKYFELTHKAAKKGLASAQFNLGVAYANGTGIKQDDFKASRWYQNSANQNYALAQYNLALLYSEGKGVEKSTPMSFVWNTMASWNGYPNAEKSRIMDERDLSRLEIIESLEKANQIYKKIRNQLALQEKMAEKQRYY</sequence>
<evidence type="ECO:0000313" key="3">
    <source>
        <dbReference type="Proteomes" id="UP000197068"/>
    </source>
</evidence>
<dbReference type="SUPFAM" id="SSF81901">
    <property type="entry name" value="HCP-like"/>
    <property type="match status" value="1"/>
</dbReference>
<feature type="chain" id="PRO_5045555106" evidence="1">
    <location>
        <begin position="33"/>
        <end position="258"/>
    </location>
</feature>
<dbReference type="InterPro" id="IPR011990">
    <property type="entry name" value="TPR-like_helical_dom_sf"/>
</dbReference>
<dbReference type="InterPro" id="IPR006597">
    <property type="entry name" value="Sel1-like"/>
</dbReference>
<dbReference type="PANTHER" id="PTHR45011:SF1">
    <property type="entry name" value="DAP3-BINDING CELL DEATH ENHANCER 1"/>
    <property type="match status" value="1"/>
</dbReference>
<gene>
    <name evidence="2" type="ORF">MTCD1_03585</name>
</gene>
<keyword evidence="3" id="KW-1185">Reference proteome</keyword>
<dbReference type="SMART" id="SM00671">
    <property type="entry name" value="SEL1"/>
    <property type="match status" value="4"/>
</dbReference>
<keyword evidence="1" id="KW-0732">Signal</keyword>
<organism evidence="2 3">
    <name type="scientific">Colwellia marinimaniae</name>
    <dbReference type="NCBI Taxonomy" id="1513592"/>
    <lineage>
        <taxon>Bacteria</taxon>
        <taxon>Pseudomonadati</taxon>
        <taxon>Pseudomonadota</taxon>
        <taxon>Gammaproteobacteria</taxon>
        <taxon>Alteromonadales</taxon>
        <taxon>Colwelliaceae</taxon>
        <taxon>Colwellia</taxon>
    </lineage>
</organism>
<dbReference type="Pfam" id="PF08238">
    <property type="entry name" value="Sel1"/>
    <property type="match status" value="4"/>
</dbReference>
<comment type="caution">
    <text evidence="2">The sequence shown here is derived from an EMBL/GenBank/DDBJ whole genome shotgun (WGS) entry which is preliminary data.</text>
</comment>
<feature type="signal peptide" evidence="1">
    <location>
        <begin position="1"/>
        <end position="32"/>
    </location>
</feature>
<dbReference type="RefSeq" id="WP_057179456.1">
    <property type="nucleotide sequence ID" value="NZ_BDQM01000059.1"/>
</dbReference>
<dbReference type="Gene3D" id="1.25.40.10">
    <property type="entry name" value="Tetratricopeptide repeat domain"/>
    <property type="match status" value="1"/>
</dbReference>
<proteinExistence type="predicted"/>
<dbReference type="Proteomes" id="UP000197068">
    <property type="component" value="Unassembled WGS sequence"/>
</dbReference>
<reference evidence="2 3" key="1">
    <citation type="submission" date="2017-06" db="EMBL/GenBank/DDBJ databases">
        <title>Whole Genome Sequences of Colwellia marinimaniae MTCD1.</title>
        <authorList>
            <person name="Kusumoto H."/>
            <person name="Inoue M."/>
            <person name="Tanikawa K."/>
            <person name="Maeji H."/>
            <person name="Cameron J.H."/>
            <person name="Bartlett D.H."/>
        </authorList>
    </citation>
    <scope>NUCLEOTIDE SEQUENCE [LARGE SCALE GENOMIC DNA]</scope>
    <source>
        <strain evidence="2 3">MTCD1</strain>
    </source>
</reference>
<dbReference type="InterPro" id="IPR052748">
    <property type="entry name" value="ISR_Activator"/>
</dbReference>
<name>A0ABQ0MZY9_9GAMM</name>